<reference evidence="3" key="1">
    <citation type="submission" date="2022-07" db="EMBL/GenBank/DDBJ databases">
        <title>Genome Sequence of Agrocybe chaxingu.</title>
        <authorList>
            <person name="Buettner E."/>
        </authorList>
    </citation>
    <scope>NUCLEOTIDE SEQUENCE</scope>
    <source>
        <strain evidence="3">MP-N11</strain>
    </source>
</reference>
<gene>
    <name evidence="3" type="ORF">NLJ89_g10602</name>
</gene>
<evidence type="ECO:0000256" key="1">
    <source>
        <dbReference type="SAM" id="Coils"/>
    </source>
</evidence>
<protein>
    <submittedName>
        <fullName evidence="3">Uncharacterized protein</fullName>
    </submittedName>
</protein>
<dbReference type="EMBL" id="JANKHO010002013">
    <property type="protein sequence ID" value="KAJ3495593.1"/>
    <property type="molecule type" value="Genomic_DNA"/>
</dbReference>
<accession>A0A9W8MQ47</accession>
<evidence type="ECO:0000313" key="4">
    <source>
        <dbReference type="Proteomes" id="UP001148786"/>
    </source>
</evidence>
<organism evidence="3 4">
    <name type="scientific">Agrocybe chaxingu</name>
    <dbReference type="NCBI Taxonomy" id="84603"/>
    <lineage>
        <taxon>Eukaryota</taxon>
        <taxon>Fungi</taxon>
        <taxon>Dikarya</taxon>
        <taxon>Basidiomycota</taxon>
        <taxon>Agaricomycotina</taxon>
        <taxon>Agaricomycetes</taxon>
        <taxon>Agaricomycetidae</taxon>
        <taxon>Agaricales</taxon>
        <taxon>Agaricineae</taxon>
        <taxon>Strophariaceae</taxon>
        <taxon>Agrocybe</taxon>
    </lineage>
</organism>
<dbReference type="OrthoDB" id="3222645at2759"/>
<name>A0A9W8MQ47_9AGAR</name>
<feature type="transmembrane region" description="Helical" evidence="2">
    <location>
        <begin position="6"/>
        <end position="25"/>
    </location>
</feature>
<feature type="coiled-coil region" evidence="1">
    <location>
        <begin position="42"/>
        <end position="104"/>
    </location>
</feature>
<sequence length="435" mass="48865">MSSRLAIYVGVAGLSAMGFGAFKFFKVWKCVERARLREQATLRRQEEELDLLRHSLSESQAEVEEKRVAAQAHVEEIERLGRRVSDTERELEEMRRQSRVLAERTKALITRGQQLEGELQHTKLERQQATELLEVRTAELKGAQAFLTKADQLSGADVIKLVEVLNADIMQISASMAEDLTIEEKRFDSNGKELESDETREAFARTEEIVGARMAELLKSSEHHEDPILIQLAFQAGMTAYTHWIISSWCFENPDDEHMLSEIYARVREAEEQAVSGRWRQLTRTHLQRMLAHEPEQLAVDMVDVFSSIIITAGLKESPATMHERIMTTFGDRIRMAMKHAQNMNKKIGEGITSCDLEVLYIVPEIPFNPNMMEDAIGSTSTTMGHESVICTTDLGLARTEKLSGTIGQWNEAVLLKPKVVLPSGLVGITAGGSA</sequence>
<keyword evidence="2" id="KW-1133">Transmembrane helix</keyword>
<evidence type="ECO:0000313" key="3">
    <source>
        <dbReference type="EMBL" id="KAJ3495593.1"/>
    </source>
</evidence>
<proteinExistence type="predicted"/>
<keyword evidence="4" id="KW-1185">Reference proteome</keyword>
<dbReference type="Proteomes" id="UP001148786">
    <property type="component" value="Unassembled WGS sequence"/>
</dbReference>
<keyword evidence="2" id="KW-0812">Transmembrane</keyword>
<keyword evidence="2" id="KW-0472">Membrane</keyword>
<evidence type="ECO:0000256" key="2">
    <source>
        <dbReference type="SAM" id="Phobius"/>
    </source>
</evidence>
<keyword evidence="1" id="KW-0175">Coiled coil</keyword>
<comment type="caution">
    <text evidence="3">The sequence shown here is derived from an EMBL/GenBank/DDBJ whole genome shotgun (WGS) entry which is preliminary data.</text>
</comment>
<dbReference type="AlphaFoldDB" id="A0A9W8MQ47"/>